<feature type="transmembrane region" description="Helical" evidence="1">
    <location>
        <begin position="255"/>
        <end position="277"/>
    </location>
</feature>
<keyword evidence="1" id="KW-0472">Membrane</keyword>
<feature type="transmembrane region" description="Helical" evidence="1">
    <location>
        <begin position="202"/>
        <end position="220"/>
    </location>
</feature>
<feature type="transmembrane region" description="Helical" evidence="1">
    <location>
        <begin position="48"/>
        <end position="65"/>
    </location>
</feature>
<dbReference type="AlphaFoldDB" id="A0A382VXY1"/>
<gene>
    <name evidence="3" type="ORF">METZ01_LOCUS404193</name>
</gene>
<evidence type="ECO:0000259" key="2">
    <source>
        <dbReference type="Pfam" id="PF06808"/>
    </source>
</evidence>
<dbReference type="PANTHER" id="PTHR43849:SF2">
    <property type="entry name" value="BLL3936 PROTEIN"/>
    <property type="match status" value="1"/>
</dbReference>
<reference evidence="3" key="1">
    <citation type="submission" date="2018-05" db="EMBL/GenBank/DDBJ databases">
        <authorList>
            <person name="Lanie J.A."/>
            <person name="Ng W.-L."/>
            <person name="Kazmierczak K.M."/>
            <person name="Andrzejewski T.M."/>
            <person name="Davidsen T.M."/>
            <person name="Wayne K.J."/>
            <person name="Tettelin H."/>
            <person name="Glass J.I."/>
            <person name="Rusch D."/>
            <person name="Podicherti R."/>
            <person name="Tsui H.-C.T."/>
            <person name="Winkler M.E."/>
        </authorList>
    </citation>
    <scope>NUCLEOTIDE SEQUENCE</scope>
</reference>
<feature type="transmembrane region" description="Helical" evidence="1">
    <location>
        <begin position="226"/>
        <end position="248"/>
    </location>
</feature>
<feature type="domain" description="TRAP C4-dicarboxylate transport system permease DctM subunit" evidence="2">
    <location>
        <begin position="2"/>
        <end position="278"/>
    </location>
</feature>
<accession>A0A382VXY1</accession>
<feature type="transmembrane region" description="Helical" evidence="1">
    <location>
        <begin position="168"/>
        <end position="190"/>
    </location>
</feature>
<feature type="transmembrane region" description="Helical" evidence="1">
    <location>
        <begin position="21"/>
        <end position="42"/>
    </location>
</feature>
<dbReference type="PANTHER" id="PTHR43849">
    <property type="entry name" value="BLL3936 PROTEIN"/>
    <property type="match status" value="1"/>
</dbReference>
<organism evidence="3">
    <name type="scientific">marine metagenome</name>
    <dbReference type="NCBI Taxonomy" id="408172"/>
    <lineage>
        <taxon>unclassified sequences</taxon>
        <taxon>metagenomes</taxon>
        <taxon>ecological metagenomes</taxon>
    </lineage>
</organism>
<sequence length="279" mass="29438">MGFSAVKAGAIEVAASVNGQIMPPIMGAAAFIIAEMLGITYFQFITHALIPAVITYLALFFIAHIEAHKHGLIRMEVKDIPPIWPTFISGIHYLIPIVVLVYLLIIERWTAGSAVFYSIITMMIIIIGQRIWLRKGNALDKFIFGIVEGLGDIFSGMVGGAINMVPVAVAIACAGIIVGAVASTGLSNAMVEVVEIVSGGNFYLLLLMVMGLCLVLGLGLPTTANYLVVAALLANVVVEIGNASGYVLPLIAVHLFVFYFGLMADVTPPVGLAAYAASG</sequence>
<evidence type="ECO:0000256" key="1">
    <source>
        <dbReference type="SAM" id="Phobius"/>
    </source>
</evidence>
<keyword evidence="1" id="KW-0812">Transmembrane</keyword>
<dbReference type="InterPro" id="IPR010656">
    <property type="entry name" value="DctM"/>
</dbReference>
<feature type="non-terminal residue" evidence="3">
    <location>
        <position position="279"/>
    </location>
</feature>
<proteinExistence type="predicted"/>
<protein>
    <recommendedName>
        <fullName evidence="2">TRAP C4-dicarboxylate transport system permease DctM subunit domain-containing protein</fullName>
    </recommendedName>
</protein>
<feature type="transmembrane region" description="Helical" evidence="1">
    <location>
        <begin position="86"/>
        <end position="105"/>
    </location>
</feature>
<feature type="transmembrane region" description="Helical" evidence="1">
    <location>
        <begin position="111"/>
        <end position="133"/>
    </location>
</feature>
<evidence type="ECO:0000313" key="3">
    <source>
        <dbReference type="EMBL" id="SVD51339.1"/>
    </source>
</evidence>
<name>A0A382VXY1_9ZZZZ</name>
<dbReference type="Pfam" id="PF06808">
    <property type="entry name" value="DctM"/>
    <property type="match status" value="1"/>
</dbReference>
<dbReference type="EMBL" id="UINC01155472">
    <property type="protein sequence ID" value="SVD51339.1"/>
    <property type="molecule type" value="Genomic_DNA"/>
</dbReference>
<keyword evidence="1" id="KW-1133">Transmembrane helix</keyword>